<evidence type="ECO:0000313" key="1">
    <source>
        <dbReference type="EMBL" id="GAV01767.1"/>
    </source>
</evidence>
<reference evidence="1 2" key="1">
    <citation type="journal article" date="2016" name="Nat. Commun.">
        <title>Extremotolerant tardigrade genome and improved radiotolerance of human cultured cells by tardigrade-unique protein.</title>
        <authorList>
            <person name="Hashimoto T."/>
            <person name="Horikawa D.D."/>
            <person name="Saito Y."/>
            <person name="Kuwahara H."/>
            <person name="Kozuka-Hata H."/>
            <person name="Shin-I T."/>
            <person name="Minakuchi Y."/>
            <person name="Ohishi K."/>
            <person name="Motoyama A."/>
            <person name="Aizu T."/>
            <person name="Enomoto A."/>
            <person name="Kondo K."/>
            <person name="Tanaka S."/>
            <person name="Hara Y."/>
            <person name="Koshikawa S."/>
            <person name="Sagara H."/>
            <person name="Miura T."/>
            <person name="Yokobori S."/>
            <person name="Miyagawa K."/>
            <person name="Suzuki Y."/>
            <person name="Kubo T."/>
            <person name="Oyama M."/>
            <person name="Kohara Y."/>
            <person name="Fujiyama A."/>
            <person name="Arakawa K."/>
            <person name="Katayama T."/>
            <person name="Toyoda A."/>
            <person name="Kunieda T."/>
        </authorList>
    </citation>
    <scope>NUCLEOTIDE SEQUENCE [LARGE SCALE GENOMIC DNA]</scope>
    <source>
        <strain evidence="1 2">YOKOZUNA-1</strain>
    </source>
</reference>
<dbReference type="EMBL" id="BDGG01000007">
    <property type="protein sequence ID" value="GAV01767.1"/>
    <property type="molecule type" value="Genomic_DNA"/>
</dbReference>
<sequence>MPFCPSRTSIPCGCQNSSARLLPTAARGAQCPSTETAVAHSSCLIDNLSQHYMVPYKSNGRIWISFKLCRYSCNSTMYRRLGEAKISRFSRSQPRLKQLKYF</sequence>
<gene>
    <name evidence="1" type="primary">RvY_12425-2</name>
    <name evidence="1" type="synonym">RvY_12425.2</name>
    <name evidence="1" type="ORF">RvY_12425</name>
</gene>
<comment type="caution">
    <text evidence="1">The sequence shown here is derived from an EMBL/GenBank/DDBJ whole genome shotgun (WGS) entry which is preliminary data.</text>
</comment>
<dbReference type="AlphaFoldDB" id="A0A1D1VJG4"/>
<name>A0A1D1VJG4_RAMVA</name>
<proteinExistence type="predicted"/>
<keyword evidence="2" id="KW-1185">Reference proteome</keyword>
<evidence type="ECO:0000313" key="2">
    <source>
        <dbReference type="Proteomes" id="UP000186922"/>
    </source>
</evidence>
<accession>A0A1D1VJG4</accession>
<protein>
    <submittedName>
        <fullName evidence="1">Uncharacterized protein</fullName>
    </submittedName>
</protein>
<organism evidence="1 2">
    <name type="scientific">Ramazzottius varieornatus</name>
    <name type="common">Water bear</name>
    <name type="synonym">Tardigrade</name>
    <dbReference type="NCBI Taxonomy" id="947166"/>
    <lineage>
        <taxon>Eukaryota</taxon>
        <taxon>Metazoa</taxon>
        <taxon>Ecdysozoa</taxon>
        <taxon>Tardigrada</taxon>
        <taxon>Eutardigrada</taxon>
        <taxon>Parachela</taxon>
        <taxon>Hypsibioidea</taxon>
        <taxon>Ramazzottiidae</taxon>
        <taxon>Ramazzottius</taxon>
    </lineage>
</organism>
<dbReference type="Proteomes" id="UP000186922">
    <property type="component" value="Unassembled WGS sequence"/>
</dbReference>